<keyword evidence="12" id="KW-1185">Reference proteome</keyword>
<dbReference type="InterPro" id="IPR044974">
    <property type="entry name" value="Disease_R_plants"/>
</dbReference>
<dbReference type="Pfam" id="PF18052">
    <property type="entry name" value="Rx_N"/>
    <property type="match status" value="1"/>
</dbReference>
<evidence type="ECO:0008006" key="13">
    <source>
        <dbReference type="Google" id="ProtNLM"/>
    </source>
</evidence>
<dbReference type="GO" id="GO:0002758">
    <property type="term" value="P:innate immune response-activating signaling pathway"/>
    <property type="evidence" value="ECO:0007669"/>
    <property type="project" value="UniProtKB-ARBA"/>
</dbReference>
<evidence type="ECO:0000313" key="11">
    <source>
        <dbReference type="EnsemblPlants" id="LPERR02G11810.5"/>
    </source>
</evidence>
<evidence type="ECO:0000256" key="4">
    <source>
        <dbReference type="ARBA" id="ARBA00022741"/>
    </source>
</evidence>
<dbReference type="Pfam" id="PF00931">
    <property type="entry name" value="NB-ARC"/>
    <property type="match status" value="1"/>
</dbReference>
<dbReference type="eggNOG" id="KOG4658">
    <property type="taxonomic scope" value="Eukaryota"/>
</dbReference>
<dbReference type="InterPro" id="IPR055414">
    <property type="entry name" value="LRR_R13L4/SHOC2-like"/>
</dbReference>
<dbReference type="GO" id="GO:0042742">
    <property type="term" value="P:defense response to bacterium"/>
    <property type="evidence" value="ECO:0007669"/>
    <property type="project" value="UniProtKB-ARBA"/>
</dbReference>
<dbReference type="STRING" id="77586.A0A0D9VFD6"/>
<dbReference type="GO" id="GO:0009626">
    <property type="term" value="P:plant-type hypersensitive response"/>
    <property type="evidence" value="ECO:0007669"/>
    <property type="project" value="UniProtKB-ARBA"/>
</dbReference>
<evidence type="ECO:0000259" key="8">
    <source>
        <dbReference type="Pfam" id="PF18052"/>
    </source>
</evidence>
<protein>
    <recommendedName>
        <fullName evidence="13">NB-ARC domain-containing protein</fullName>
    </recommendedName>
</protein>
<evidence type="ECO:0000256" key="2">
    <source>
        <dbReference type="ARBA" id="ARBA00022614"/>
    </source>
</evidence>
<dbReference type="InterPro" id="IPR036388">
    <property type="entry name" value="WH-like_DNA-bd_sf"/>
</dbReference>
<dbReference type="Pfam" id="PF23559">
    <property type="entry name" value="WHD_DRP"/>
    <property type="match status" value="1"/>
</dbReference>
<dbReference type="FunFam" id="1.10.10.10:FF:000322">
    <property type="entry name" value="Probable disease resistance protein At1g63360"/>
    <property type="match status" value="1"/>
</dbReference>
<dbReference type="InterPro" id="IPR042197">
    <property type="entry name" value="Apaf_helical"/>
</dbReference>
<dbReference type="InterPro" id="IPR038005">
    <property type="entry name" value="RX-like_CC"/>
</dbReference>
<dbReference type="Proteomes" id="UP000032180">
    <property type="component" value="Chromosome 2"/>
</dbReference>
<feature type="domain" description="Disease resistance R13L4/SHOC-2-like LRR" evidence="10">
    <location>
        <begin position="533"/>
        <end position="883"/>
    </location>
</feature>
<dbReference type="Gene3D" id="1.10.8.430">
    <property type="entry name" value="Helical domain of apoptotic protease-activating factors"/>
    <property type="match status" value="1"/>
</dbReference>
<evidence type="ECO:0000256" key="5">
    <source>
        <dbReference type="ARBA" id="ARBA00022821"/>
    </source>
</evidence>
<dbReference type="Gramene" id="LPERR02G11810.5">
    <property type="protein sequence ID" value="LPERR02G11810.5"/>
    <property type="gene ID" value="LPERR02G11810"/>
</dbReference>
<dbReference type="AlphaFoldDB" id="A0A0D9VFD6"/>
<dbReference type="HOGENOM" id="CLU_000837_25_4_1"/>
<feature type="domain" description="Disease resistance N-terminal" evidence="8">
    <location>
        <begin position="37"/>
        <end position="100"/>
    </location>
</feature>
<evidence type="ECO:0000259" key="10">
    <source>
        <dbReference type="Pfam" id="PF23598"/>
    </source>
</evidence>
<dbReference type="SUPFAM" id="SSF52540">
    <property type="entry name" value="P-loop containing nucleoside triphosphate hydrolases"/>
    <property type="match status" value="1"/>
</dbReference>
<comment type="similarity">
    <text evidence="1">Belongs to the disease resistance NB-LRR family.</text>
</comment>
<evidence type="ECO:0000256" key="3">
    <source>
        <dbReference type="ARBA" id="ARBA00022737"/>
    </source>
</evidence>
<dbReference type="CDD" id="cd14798">
    <property type="entry name" value="RX-CC_like"/>
    <property type="match status" value="1"/>
</dbReference>
<dbReference type="InterPro" id="IPR002182">
    <property type="entry name" value="NB-ARC"/>
</dbReference>
<reference evidence="11 12" key="1">
    <citation type="submission" date="2012-08" db="EMBL/GenBank/DDBJ databases">
        <title>Oryza genome evolution.</title>
        <authorList>
            <person name="Wing R.A."/>
        </authorList>
    </citation>
    <scope>NUCLEOTIDE SEQUENCE</scope>
</reference>
<evidence type="ECO:0000256" key="6">
    <source>
        <dbReference type="ARBA" id="ARBA00023054"/>
    </source>
</evidence>
<evidence type="ECO:0000256" key="1">
    <source>
        <dbReference type="ARBA" id="ARBA00008894"/>
    </source>
</evidence>
<dbReference type="GO" id="GO:0043531">
    <property type="term" value="F:ADP binding"/>
    <property type="evidence" value="ECO:0007669"/>
    <property type="project" value="InterPro"/>
</dbReference>
<dbReference type="EnsemblPlants" id="LPERR02G11810.5">
    <property type="protein sequence ID" value="LPERR02G11810.5"/>
    <property type="gene ID" value="LPERR02G11810"/>
</dbReference>
<reference evidence="12" key="2">
    <citation type="submission" date="2013-12" db="EMBL/GenBank/DDBJ databases">
        <authorList>
            <person name="Yu Y."/>
            <person name="Lee S."/>
            <person name="de Baynast K."/>
            <person name="Wissotski M."/>
            <person name="Liu L."/>
            <person name="Talag J."/>
            <person name="Goicoechea J."/>
            <person name="Angelova A."/>
            <person name="Jetty R."/>
            <person name="Kudrna D."/>
            <person name="Golser W."/>
            <person name="Rivera L."/>
            <person name="Zhang J."/>
            <person name="Wing R."/>
        </authorList>
    </citation>
    <scope>NUCLEOTIDE SEQUENCE</scope>
</reference>
<dbReference type="PANTHER" id="PTHR23155:SF1201">
    <property type="entry name" value="OS02G0301800 PROTEIN"/>
    <property type="match status" value="1"/>
</dbReference>
<feature type="domain" description="Disease resistance protein winged helix" evidence="9">
    <location>
        <begin position="413"/>
        <end position="484"/>
    </location>
</feature>
<dbReference type="Pfam" id="PF23598">
    <property type="entry name" value="LRR_14"/>
    <property type="match status" value="1"/>
</dbReference>
<keyword evidence="4" id="KW-0547">Nucleotide-binding</keyword>
<evidence type="ECO:0000313" key="12">
    <source>
        <dbReference type="Proteomes" id="UP000032180"/>
    </source>
</evidence>
<evidence type="ECO:0000259" key="7">
    <source>
        <dbReference type="Pfam" id="PF00931"/>
    </source>
</evidence>
<dbReference type="Gene3D" id="3.80.10.10">
    <property type="entry name" value="Ribonuclease Inhibitor"/>
    <property type="match status" value="1"/>
</dbReference>
<dbReference type="Gene3D" id="3.40.50.300">
    <property type="entry name" value="P-loop containing nucleotide triphosphate hydrolases"/>
    <property type="match status" value="1"/>
</dbReference>
<evidence type="ECO:0000259" key="9">
    <source>
        <dbReference type="Pfam" id="PF23559"/>
    </source>
</evidence>
<dbReference type="Gene3D" id="1.20.5.4130">
    <property type="match status" value="1"/>
</dbReference>
<keyword evidence="3" id="KW-0677">Repeat</keyword>
<dbReference type="PANTHER" id="PTHR23155">
    <property type="entry name" value="DISEASE RESISTANCE PROTEIN RP"/>
    <property type="match status" value="1"/>
</dbReference>
<dbReference type="InterPro" id="IPR027417">
    <property type="entry name" value="P-loop_NTPase"/>
</dbReference>
<dbReference type="Gene3D" id="1.10.10.10">
    <property type="entry name" value="Winged helix-like DNA-binding domain superfamily/Winged helix DNA-binding domain"/>
    <property type="match status" value="1"/>
</dbReference>
<dbReference type="InterPro" id="IPR032675">
    <property type="entry name" value="LRR_dom_sf"/>
</dbReference>
<dbReference type="InterPro" id="IPR041118">
    <property type="entry name" value="Rx_N"/>
</dbReference>
<accession>A0A0D9VFD6</accession>
<proteinExistence type="inferred from homology"/>
<organism evidence="11 12">
    <name type="scientific">Leersia perrieri</name>
    <dbReference type="NCBI Taxonomy" id="77586"/>
    <lineage>
        <taxon>Eukaryota</taxon>
        <taxon>Viridiplantae</taxon>
        <taxon>Streptophyta</taxon>
        <taxon>Embryophyta</taxon>
        <taxon>Tracheophyta</taxon>
        <taxon>Spermatophyta</taxon>
        <taxon>Magnoliopsida</taxon>
        <taxon>Liliopsida</taxon>
        <taxon>Poales</taxon>
        <taxon>Poaceae</taxon>
        <taxon>BOP clade</taxon>
        <taxon>Oryzoideae</taxon>
        <taxon>Oryzeae</taxon>
        <taxon>Oryzinae</taxon>
        <taxon>Leersia</taxon>
    </lineage>
</organism>
<keyword evidence="2" id="KW-0433">Leucine-rich repeat</keyword>
<dbReference type="SUPFAM" id="SSF52058">
    <property type="entry name" value="L domain-like"/>
    <property type="match status" value="1"/>
</dbReference>
<feature type="domain" description="NB-ARC" evidence="7">
    <location>
        <begin position="183"/>
        <end position="284"/>
    </location>
</feature>
<keyword evidence="6" id="KW-0175">Coiled coil</keyword>
<dbReference type="InterPro" id="IPR058922">
    <property type="entry name" value="WHD_DRP"/>
</dbReference>
<sequence>MEASMSRTARRVSLLGRVAVPFQDVAPVDYPADGQIQQKGARGDIMFIKAELESIQAALEKLFEVQVTDSLVKIWERDVREQSYDIEDVIDTFMIHIENHLLTKPHGLKGFMKGSLSLLTRAMIRHRIATDIKRIKKLVSEASARRDRYKIDNIVAAAKTKTTIDPRLVGIYREALVGISGPKEELTKLLMESEGTSKNKLKVISIVGVGGLGKTTLANVIYQHLKGQFDCDAFVSVSLKPDLKKILSSIFRQFSGQGNALTETWCTEEIINKIRDEINDKRIITTSRVLYAAAPCSSEVDHTIYKLQPLSNDNSKKLFYKRIFCCEDGCPPELKDISEKTLRKCDGVPLAILTIGSLLATKPQNINQWNKVLDLIGSGLEKSSHVENMRHILSISYYDLPADLRACFLYLAIYPEDYNILRDLLIRRWISEGFIPGEDVDTLYEQGGNYFNELVNRSMIQPAYIDSHGRVHACRVHDMVLDLITSLSDEINFVTSLRGQQSTCQSNKVRRLCLQNSMYDHTIRQETMKWSRVRSLIVFPDATNLLPSLSRFCILRVLDLEGCQDLKSRQFKYICGLFHLRSLILKGTNISSLPNKIGNLSCLHTLDIRHTIITELPLTVVHLRKLVHLLIDASVKLPDGIGNMKCLQEISLVGISRSPNFLKELGCLTELRKLQISESTGAWHKGYEKTLIDSLRNLHKIHHLYIHGCELSTEFISNIRCFSQHLRYISCGQLSILPRWINSSLLCLSTIDLILNVLRQYDLQCLGALQFLHCLRLKVLKIEPERLVVSTEHAKFHNLAEFSFTTSAMGLIFMQYSMPRLENLELGFNVRQTKGFDIGLEHLSSLKDVTVRIDCRDSSTSEVQNADAAIRRILYMNSNQPNIHVIRHYEQNLIRDEVKVQKEAVEEKEVLSK</sequence>
<reference evidence="11" key="3">
    <citation type="submission" date="2015-04" db="UniProtKB">
        <authorList>
            <consortium name="EnsemblPlants"/>
        </authorList>
    </citation>
    <scope>IDENTIFICATION</scope>
</reference>
<keyword evidence="5" id="KW-0611">Plant defense</keyword>
<dbReference type="PRINTS" id="PR00364">
    <property type="entry name" value="DISEASERSIST"/>
</dbReference>
<name>A0A0D9VFD6_9ORYZ</name>